<keyword evidence="4" id="KW-1185">Reference proteome</keyword>
<organism evidence="3 4">
    <name type="scientific">Oopsacas minuta</name>
    <dbReference type="NCBI Taxonomy" id="111878"/>
    <lineage>
        <taxon>Eukaryota</taxon>
        <taxon>Metazoa</taxon>
        <taxon>Porifera</taxon>
        <taxon>Hexactinellida</taxon>
        <taxon>Hexasterophora</taxon>
        <taxon>Lyssacinosida</taxon>
        <taxon>Leucopsacidae</taxon>
        <taxon>Oopsacas</taxon>
    </lineage>
</organism>
<name>A0AAV7KDH9_9METZ</name>
<dbReference type="InterPro" id="IPR004092">
    <property type="entry name" value="Mbt"/>
</dbReference>
<dbReference type="PANTHER" id="PTHR12247">
    <property type="entry name" value="POLYCOMB GROUP PROTEIN"/>
    <property type="match status" value="1"/>
</dbReference>
<keyword evidence="1" id="KW-0677">Repeat</keyword>
<protein>
    <submittedName>
        <fullName evidence="3">Uncharacterized protein</fullName>
    </submittedName>
</protein>
<dbReference type="SMART" id="SM00561">
    <property type="entry name" value="MBT"/>
    <property type="match status" value="1"/>
</dbReference>
<comment type="caution">
    <text evidence="3">The sequence shown here is derived from an EMBL/GenBank/DDBJ whole genome shotgun (WGS) entry which is preliminary data.</text>
</comment>
<feature type="repeat" description="MBT" evidence="2">
    <location>
        <begin position="8"/>
        <end position="110"/>
    </location>
</feature>
<dbReference type="EMBL" id="JAKMXF010000066">
    <property type="protein sequence ID" value="KAI6659116.1"/>
    <property type="molecule type" value="Genomic_DNA"/>
</dbReference>
<evidence type="ECO:0000313" key="4">
    <source>
        <dbReference type="Proteomes" id="UP001165289"/>
    </source>
</evidence>
<dbReference type="AlphaFoldDB" id="A0AAV7KDH9"/>
<evidence type="ECO:0000256" key="1">
    <source>
        <dbReference type="ARBA" id="ARBA00022737"/>
    </source>
</evidence>
<proteinExistence type="predicted"/>
<sequence length="254" mass="29634">MASLKKVLNYSQLFDEWRHNSDRDIFDSTVTPTDSPSSNNPFRVGMKLEAVDRKFPGLFCVASVIRVIDDELLIFFDGWPHYYNYWCHFKSPEVRPIHSCENSKLSLQIPNTGDRARELWRDTGEGHGWDVYLRNTRATILPDEKFFPLYLSQTNENMLSLFELTVRIILATDQINIYTLPVKIQEHLKEAIMCCICGTKFLLGWRCVRMFTCQRMLDPSDKAFNERARIVCSETCANIFTKTIPPNSGSWRWE</sequence>
<dbReference type="Pfam" id="PF02820">
    <property type="entry name" value="MBT"/>
    <property type="match status" value="1"/>
</dbReference>
<reference evidence="3 4" key="1">
    <citation type="journal article" date="2023" name="BMC Biol.">
        <title>The compact genome of the sponge Oopsacas minuta (Hexactinellida) is lacking key metazoan core genes.</title>
        <authorList>
            <person name="Santini S."/>
            <person name="Schenkelaars Q."/>
            <person name="Jourda C."/>
            <person name="Duchesne M."/>
            <person name="Belahbib H."/>
            <person name="Rocher C."/>
            <person name="Selva M."/>
            <person name="Riesgo A."/>
            <person name="Vervoort M."/>
            <person name="Leys S.P."/>
            <person name="Kodjabachian L."/>
            <person name="Le Bivic A."/>
            <person name="Borchiellini C."/>
            <person name="Claverie J.M."/>
            <person name="Renard E."/>
        </authorList>
    </citation>
    <scope>NUCLEOTIDE SEQUENCE [LARGE SCALE GENOMIC DNA]</scope>
    <source>
        <strain evidence="3">SPO-2</strain>
    </source>
</reference>
<dbReference type="PROSITE" id="PS51079">
    <property type="entry name" value="MBT"/>
    <property type="match status" value="1"/>
</dbReference>
<evidence type="ECO:0000256" key="2">
    <source>
        <dbReference type="PROSITE-ProRule" id="PRU00459"/>
    </source>
</evidence>
<dbReference type="PANTHER" id="PTHR12247:SF131">
    <property type="entry name" value="LD05287P"/>
    <property type="match status" value="1"/>
</dbReference>
<dbReference type="GO" id="GO:0005634">
    <property type="term" value="C:nucleus"/>
    <property type="evidence" value="ECO:0007669"/>
    <property type="project" value="InterPro"/>
</dbReference>
<evidence type="ECO:0000313" key="3">
    <source>
        <dbReference type="EMBL" id="KAI6659116.1"/>
    </source>
</evidence>
<dbReference type="GO" id="GO:0003682">
    <property type="term" value="F:chromatin binding"/>
    <property type="evidence" value="ECO:0007669"/>
    <property type="project" value="TreeGrafter"/>
</dbReference>
<accession>A0AAV7KDH9</accession>
<dbReference type="GO" id="GO:0042393">
    <property type="term" value="F:histone binding"/>
    <property type="evidence" value="ECO:0007669"/>
    <property type="project" value="TreeGrafter"/>
</dbReference>
<gene>
    <name evidence="3" type="ORF">LOD99_14792</name>
</gene>
<dbReference type="Proteomes" id="UP001165289">
    <property type="component" value="Unassembled WGS sequence"/>
</dbReference>
<dbReference type="InterPro" id="IPR050548">
    <property type="entry name" value="PcG_chromatin_remod_factors"/>
</dbReference>
<dbReference type="Gene3D" id="2.30.30.140">
    <property type="match status" value="1"/>
</dbReference>
<dbReference type="GO" id="GO:0045892">
    <property type="term" value="P:negative regulation of DNA-templated transcription"/>
    <property type="evidence" value="ECO:0007669"/>
    <property type="project" value="TreeGrafter"/>
</dbReference>
<dbReference type="SUPFAM" id="SSF63748">
    <property type="entry name" value="Tudor/PWWP/MBT"/>
    <property type="match status" value="1"/>
</dbReference>